<comment type="caution">
    <text evidence="2">The sequence shown here is derived from an EMBL/GenBank/DDBJ whole genome shotgun (WGS) entry which is preliminary data.</text>
</comment>
<feature type="region of interest" description="Disordered" evidence="1">
    <location>
        <begin position="220"/>
        <end position="284"/>
    </location>
</feature>
<feature type="compositionally biased region" description="Basic and acidic residues" evidence="1">
    <location>
        <begin position="228"/>
        <end position="241"/>
    </location>
</feature>
<dbReference type="NCBIfam" id="NF033856">
    <property type="entry name" value="T4SS_effec_BID"/>
    <property type="match status" value="1"/>
</dbReference>
<evidence type="ECO:0000313" key="3">
    <source>
        <dbReference type="Proteomes" id="UP000229839"/>
    </source>
</evidence>
<gene>
    <name evidence="2" type="ORF">CER18_04950</name>
</gene>
<sequence length="284" mass="32561">MKKSHPQNQEPVYAQVNKQNRGNQRRPNQEEELVYATVSSVDSPSRGRHHNQRLQETETDYTEVAPSKRQEEVLYASVNSVSPSRGRHHGQRSEGPETDYAELAPQQRGSSSLTAEQISVMLLKNPQVQARAEEVIHWSTTVYGKDNIFQKHLQDILTNPGKGKELSDKLAEDPESMHKLAGRTTLGIKNQTRREAENGFGPLINAIDDYTKAVQDATTRLSQTPIAEQRRHQENSREAERGHHHHHDHHHRHHRHERGQEQNSPEQSQHQRRHEQGKGMAYAM</sequence>
<proteinExistence type="predicted"/>
<feature type="compositionally biased region" description="Basic residues" evidence="1">
    <location>
        <begin position="242"/>
        <end position="257"/>
    </location>
</feature>
<evidence type="ECO:0000256" key="1">
    <source>
        <dbReference type="SAM" id="MobiDB-lite"/>
    </source>
</evidence>
<name>A0A2M6US75_9HYPH</name>
<reference evidence="2 3" key="1">
    <citation type="submission" date="2017-06" db="EMBL/GenBank/DDBJ databases">
        <title>Draft genome of Bartonella tribocorum strain L103, isolated from a rodent in Laos.</title>
        <authorList>
            <person name="Hadjadj L."/>
            <person name="Jiyipong T."/>
            <person name="Morand S."/>
            <person name="Diene S.M."/>
            <person name="Rolain J.-M."/>
        </authorList>
    </citation>
    <scope>NUCLEOTIDE SEQUENCE [LARGE SCALE GENOMIC DNA]</scope>
    <source>
        <strain evidence="2 3">L103</strain>
    </source>
</reference>
<dbReference type="EMBL" id="NJGE01000009">
    <property type="protein sequence ID" value="PIT69017.1"/>
    <property type="molecule type" value="Genomic_DNA"/>
</dbReference>
<dbReference type="OrthoDB" id="7922813at2"/>
<dbReference type="Proteomes" id="UP000229839">
    <property type="component" value="Unassembled WGS sequence"/>
</dbReference>
<organism evidence="2 3">
    <name type="scientific">Bartonella tribocorum</name>
    <dbReference type="NCBI Taxonomy" id="85701"/>
    <lineage>
        <taxon>Bacteria</taxon>
        <taxon>Pseudomonadati</taxon>
        <taxon>Pseudomonadota</taxon>
        <taxon>Alphaproteobacteria</taxon>
        <taxon>Hyphomicrobiales</taxon>
        <taxon>Bartonellaceae</taxon>
        <taxon>Bartonella</taxon>
    </lineage>
</organism>
<evidence type="ECO:0000313" key="2">
    <source>
        <dbReference type="EMBL" id="PIT69017.1"/>
    </source>
</evidence>
<accession>A0A2M6US75</accession>
<feature type="region of interest" description="Disordered" evidence="1">
    <location>
        <begin position="1"/>
        <end position="112"/>
    </location>
</feature>
<dbReference type="RefSeq" id="WP_100128972.1">
    <property type="nucleotide sequence ID" value="NZ_CADDYI010000009.1"/>
</dbReference>
<protein>
    <submittedName>
        <fullName evidence="2">BepH protein</fullName>
    </submittedName>
</protein>
<dbReference type="AlphaFoldDB" id="A0A2M6US75"/>
<feature type="compositionally biased region" description="Polar residues" evidence="1">
    <location>
        <begin position="1"/>
        <end position="26"/>
    </location>
</feature>